<dbReference type="SUPFAM" id="SSF52402">
    <property type="entry name" value="Adenine nucleotide alpha hydrolases-like"/>
    <property type="match status" value="1"/>
</dbReference>
<evidence type="ECO:0000313" key="2">
    <source>
        <dbReference type="EMBL" id="GAG58877.1"/>
    </source>
</evidence>
<dbReference type="Gene3D" id="3.40.50.620">
    <property type="entry name" value="HUPs"/>
    <property type="match status" value="1"/>
</dbReference>
<feature type="non-terminal residue" evidence="2">
    <location>
        <position position="312"/>
    </location>
</feature>
<feature type="domain" description="Asparagine synthetase" evidence="1">
    <location>
        <begin position="1"/>
        <end position="311"/>
    </location>
</feature>
<name>X0ZLB1_9ZZZZ</name>
<comment type="caution">
    <text evidence="2">The sequence shown here is derived from an EMBL/GenBank/DDBJ whole genome shotgun (WGS) entry which is preliminary data.</text>
</comment>
<dbReference type="InterPro" id="IPR014729">
    <property type="entry name" value="Rossmann-like_a/b/a_fold"/>
</dbReference>
<proteinExistence type="predicted"/>
<sequence length="312" mass="35354">MDSNAIAALSAPKYKGELHAFTVGYEGRPECDERDKAKSIAKEFGLPFHEIEITTDGFVNSLPELVNHCDDPIADIAAYGYFSVMKEARRNNVPVMLTGFGGDELFWGYPWVVEAMIENANKLSLLGDSPQARARLAKELTFYERHYDFKTAEQTLPMLYTSSFMADIPPQNSFKPFRIDEPYNSLPVRICRALFDTWLVSNCIALGDRLSMASSVELRLPLLDYKLVELVMGLRKTYTTDYALGPKGWLREAVRNILPEQIVNLPKKGFTPPVQQWISAAIKRYGYLLKNSYLVDNQILDPDKLQQLLAQP</sequence>
<dbReference type="CDD" id="cd01991">
    <property type="entry name" value="Asn_synthase_B_C"/>
    <property type="match status" value="1"/>
</dbReference>
<evidence type="ECO:0000259" key="1">
    <source>
        <dbReference type="Pfam" id="PF00733"/>
    </source>
</evidence>
<accession>X0ZLB1</accession>
<dbReference type="AlphaFoldDB" id="X0ZLB1"/>
<organism evidence="2">
    <name type="scientific">marine sediment metagenome</name>
    <dbReference type="NCBI Taxonomy" id="412755"/>
    <lineage>
        <taxon>unclassified sequences</taxon>
        <taxon>metagenomes</taxon>
        <taxon>ecological metagenomes</taxon>
    </lineage>
</organism>
<gene>
    <name evidence="2" type="ORF">S01H4_19776</name>
</gene>
<dbReference type="GO" id="GO:0006529">
    <property type="term" value="P:asparagine biosynthetic process"/>
    <property type="evidence" value="ECO:0007669"/>
    <property type="project" value="InterPro"/>
</dbReference>
<reference evidence="2" key="1">
    <citation type="journal article" date="2014" name="Front. Microbiol.">
        <title>High frequency of phylogenetically diverse reductive dehalogenase-homologous genes in deep subseafloor sedimentary metagenomes.</title>
        <authorList>
            <person name="Kawai M."/>
            <person name="Futagami T."/>
            <person name="Toyoda A."/>
            <person name="Takaki Y."/>
            <person name="Nishi S."/>
            <person name="Hori S."/>
            <person name="Arai W."/>
            <person name="Tsubouchi T."/>
            <person name="Morono Y."/>
            <person name="Uchiyama I."/>
            <person name="Ito T."/>
            <person name="Fujiyama A."/>
            <person name="Inagaki F."/>
            <person name="Takami H."/>
        </authorList>
    </citation>
    <scope>NUCLEOTIDE SEQUENCE</scope>
    <source>
        <strain evidence="2">Expedition CK06-06</strain>
    </source>
</reference>
<protein>
    <recommendedName>
        <fullName evidence="1">Asparagine synthetase domain-containing protein</fullName>
    </recommendedName>
</protein>
<dbReference type="PANTHER" id="PTHR43284:SF1">
    <property type="entry name" value="ASPARAGINE SYNTHETASE"/>
    <property type="match status" value="1"/>
</dbReference>
<dbReference type="Pfam" id="PF00733">
    <property type="entry name" value="Asn_synthase"/>
    <property type="match status" value="1"/>
</dbReference>
<dbReference type="GO" id="GO:0005829">
    <property type="term" value="C:cytosol"/>
    <property type="evidence" value="ECO:0007669"/>
    <property type="project" value="TreeGrafter"/>
</dbReference>
<dbReference type="EMBL" id="BART01008842">
    <property type="protein sequence ID" value="GAG58877.1"/>
    <property type="molecule type" value="Genomic_DNA"/>
</dbReference>
<dbReference type="GO" id="GO:0004066">
    <property type="term" value="F:asparagine synthase (glutamine-hydrolyzing) activity"/>
    <property type="evidence" value="ECO:0007669"/>
    <property type="project" value="InterPro"/>
</dbReference>
<dbReference type="InterPro" id="IPR051786">
    <property type="entry name" value="ASN_synthetase/amidase"/>
</dbReference>
<dbReference type="PANTHER" id="PTHR43284">
    <property type="entry name" value="ASPARAGINE SYNTHETASE (GLUTAMINE-HYDROLYZING)"/>
    <property type="match status" value="1"/>
</dbReference>
<dbReference type="InterPro" id="IPR001962">
    <property type="entry name" value="Asn_synthase"/>
</dbReference>